<reference evidence="1 2" key="1">
    <citation type="submission" date="2024-09" db="EMBL/GenBank/DDBJ databases">
        <authorList>
            <person name="Sun Q."/>
            <person name="Mori K."/>
        </authorList>
    </citation>
    <scope>NUCLEOTIDE SEQUENCE [LARGE SCALE GENOMIC DNA]</scope>
    <source>
        <strain evidence="1 2">JCM 11201</strain>
    </source>
</reference>
<organism evidence="1 2">
    <name type="scientific">Ectobacillus funiculus</name>
    <dbReference type="NCBI Taxonomy" id="137993"/>
    <lineage>
        <taxon>Bacteria</taxon>
        <taxon>Bacillati</taxon>
        <taxon>Bacillota</taxon>
        <taxon>Bacilli</taxon>
        <taxon>Bacillales</taxon>
        <taxon>Bacillaceae</taxon>
        <taxon>Ectobacillus</taxon>
    </lineage>
</organism>
<dbReference type="EMBL" id="JBHMAF010000020">
    <property type="protein sequence ID" value="MFB9758120.1"/>
    <property type="molecule type" value="Genomic_DNA"/>
</dbReference>
<evidence type="ECO:0000313" key="1">
    <source>
        <dbReference type="EMBL" id="MFB9758120.1"/>
    </source>
</evidence>
<keyword evidence="2" id="KW-1185">Reference proteome</keyword>
<dbReference type="Proteomes" id="UP001589609">
    <property type="component" value="Unassembled WGS sequence"/>
</dbReference>
<comment type="caution">
    <text evidence="1">The sequence shown here is derived from an EMBL/GenBank/DDBJ whole genome shotgun (WGS) entry which is preliminary data.</text>
</comment>
<evidence type="ECO:0000313" key="2">
    <source>
        <dbReference type="Proteomes" id="UP001589609"/>
    </source>
</evidence>
<dbReference type="InterPro" id="IPR052209">
    <property type="entry name" value="CbiZ"/>
</dbReference>
<name>A0ABV5WCJ5_9BACI</name>
<dbReference type="PANTHER" id="PTHR35336:SF5">
    <property type="entry name" value="ADENOSYLCOBINAMIDE AMIDOHYDROLASE"/>
    <property type="match status" value="1"/>
</dbReference>
<proteinExistence type="predicted"/>
<dbReference type="InterPro" id="IPR002808">
    <property type="entry name" value="AdoCbi_amidolase"/>
</dbReference>
<accession>A0ABV5WCJ5</accession>
<protein>
    <submittedName>
        <fullName evidence="1">Adenosylcobinamide amidohydrolase</fullName>
    </submittedName>
</protein>
<gene>
    <name evidence="1" type="ORF">ACFFMS_06160</name>
</gene>
<sequence length="241" mass="26489">MNDGGQQVQPFQHNNYYTSSVWPELYIYKKGDHLLIPFPFLLETISSAVHRGGFEQASHFINWQVPLDYSAVDPIGHMRKQVEEWGYSPEKAVALQTAARIDLASVQEESGDGFRMVCCVTAGIGNRARAGKRRRTFPAYQCGTINTFLCIDSCLTPSAMVNAIITATEAKAAALQDLHVRDESGEFATGTTTDAIVIAVSQNRQEYPVHQFAGTATTIGNAIGRLVYDALYETVHNLGRG</sequence>
<dbReference type="RefSeq" id="WP_379948358.1">
    <property type="nucleotide sequence ID" value="NZ_JBHMAF010000020.1"/>
</dbReference>
<dbReference type="PANTHER" id="PTHR35336">
    <property type="entry name" value="ADENOSYLCOBINAMIDE AMIDOHYDROLASE"/>
    <property type="match status" value="1"/>
</dbReference>
<dbReference type="Pfam" id="PF01955">
    <property type="entry name" value="CbiZ"/>
    <property type="match status" value="1"/>
</dbReference>